<comment type="caution">
    <text evidence="3">The sequence shown here is derived from an EMBL/GenBank/DDBJ whole genome shotgun (WGS) entry which is preliminary data.</text>
</comment>
<evidence type="ECO:0000259" key="2">
    <source>
        <dbReference type="Pfam" id="PF10536"/>
    </source>
</evidence>
<feature type="domain" description="Aminotransferase-like plant mobile" evidence="2">
    <location>
        <begin position="5"/>
        <end position="84"/>
    </location>
</feature>
<protein>
    <recommendedName>
        <fullName evidence="2">Aminotransferase-like plant mobile domain-containing protein</fullName>
    </recommendedName>
</protein>
<name>A0A2K3LE98_TRIPR</name>
<dbReference type="Pfam" id="PF10536">
    <property type="entry name" value="PMD"/>
    <property type="match status" value="1"/>
</dbReference>
<evidence type="ECO:0000256" key="1">
    <source>
        <dbReference type="SAM" id="Phobius"/>
    </source>
</evidence>
<feature type="transmembrane region" description="Helical" evidence="1">
    <location>
        <begin position="47"/>
        <end position="67"/>
    </location>
</feature>
<evidence type="ECO:0000313" key="3">
    <source>
        <dbReference type="EMBL" id="PNX76868.1"/>
    </source>
</evidence>
<reference evidence="3 4" key="2">
    <citation type="journal article" date="2017" name="Front. Plant Sci.">
        <title>Gene Classification and Mining of Molecular Markers Useful in Red Clover (Trifolium pratense) Breeding.</title>
        <authorList>
            <person name="Istvanek J."/>
            <person name="Dluhosova J."/>
            <person name="Dluhos P."/>
            <person name="Patkova L."/>
            <person name="Nedelnik J."/>
            <person name="Repkova J."/>
        </authorList>
    </citation>
    <scope>NUCLEOTIDE SEQUENCE [LARGE SCALE GENOMIC DNA]</scope>
    <source>
        <strain evidence="4">cv. Tatra</strain>
        <tissue evidence="3">Young leaves</tissue>
    </source>
</reference>
<accession>A0A2K3LE98</accession>
<dbReference type="AlphaFoldDB" id="A0A2K3LE98"/>
<keyword evidence="1" id="KW-1133">Transmembrane helix</keyword>
<evidence type="ECO:0000313" key="4">
    <source>
        <dbReference type="Proteomes" id="UP000236291"/>
    </source>
</evidence>
<keyword evidence="1" id="KW-0472">Membrane</keyword>
<organism evidence="3 4">
    <name type="scientific">Trifolium pratense</name>
    <name type="common">Red clover</name>
    <dbReference type="NCBI Taxonomy" id="57577"/>
    <lineage>
        <taxon>Eukaryota</taxon>
        <taxon>Viridiplantae</taxon>
        <taxon>Streptophyta</taxon>
        <taxon>Embryophyta</taxon>
        <taxon>Tracheophyta</taxon>
        <taxon>Spermatophyta</taxon>
        <taxon>Magnoliopsida</taxon>
        <taxon>eudicotyledons</taxon>
        <taxon>Gunneridae</taxon>
        <taxon>Pentapetalae</taxon>
        <taxon>rosids</taxon>
        <taxon>fabids</taxon>
        <taxon>Fabales</taxon>
        <taxon>Fabaceae</taxon>
        <taxon>Papilionoideae</taxon>
        <taxon>50 kb inversion clade</taxon>
        <taxon>NPAAA clade</taxon>
        <taxon>Hologalegina</taxon>
        <taxon>IRL clade</taxon>
        <taxon>Trifolieae</taxon>
        <taxon>Trifolium</taxon>
    </lineage>
</organism>
<keyword evidence="1" id="KW-0812">Transmembrane</keyword>
<gene>
    <name evidence="3" type="ORF">L195_g032827</name>
</gene>
<dbReference type="EMBL" id="ASHM01031402">
    <property type="protein sequence ID" value="PNX76868.1"/>
    <property type="molecule type" value="Genomic_DNA"/>
</dbReference>
<sequence length="91" mass="10781">MHMYQDYAIKTYLLFLVGTTILSGKNKNYVDVTFLQYFWDLEMVKTYSWGLVALTFLYWELSIASIPKMEYFASYLKLLQPLIYHNVSDIG</sequence>
<dbReference type="InterPro" id="IPR019557">
    <property type="entry name" value="AminoTfrase-like_pln_mobile"/>
</dbReference>
<reference evidence="3 4" key="1">
    <citation type="journal article" date="2014" name="Am. J. Bot.">
        <title>Genome assembly and annotation for red clover (Trifolium pratense; Fabaceae).</title>
        <authorList>
            <person name="Istvanek J."/>
            <person name="Jaros M."/>
            <person name="Krenek A."/>
            <person name="Repkova J."/>
        </authorList>
    </citation>
    <scope>NUCLEOTIDE SEQUENCE [LARGE SCALE GENOMIC DNA]</scope>
    <source>
        <strain evidence="4">cv. Tatra</strain>
        <tissue evidence="3">Young leaves</tissue>
    </source>
</reference>
<proteinExistence type="predicted"/>
<dbReference type="Proteomes" id="UP000236291">
    <property type="component" value="Unassembled WGS sequence"/>
</dbReference>